<name>A0A9N7YNX4_PLEPL</name>
<evidence type="ECO:0000313" key="2">
    <source>
        <dbReference type="Proteomes" id="UP001153269"/>
    </source>
</evidence>
<comment type="caution">
    <text evidence="1">The sequence shown here is derived from an EMBL/GenBank/DDBJ whole genome shotgun (WGS) entry which is preliminary data.</text>
</comment>
<accession>A0A9N7YNX4</accession>
<dbReference type="AlphaFoldDB" id="A0A9N7YNX4"/>
<organism evidence="1 2">
    <name type="scientific">Pleuronectes platessa</name>
    <name type="common">European plaice</name>
    <dbReference type="NCBI Taxonomy" id="8262"/>
    <lineage>
        <taxon>Eukaryota</taxon>
        <taxon>Metazoa</taxon>
        <taxon>Chordata</taxon>
        <taxon>Craniata</taxon>
        <taxon>Vertebrata</taxon>
        <taxon>Euteleostomi</taxon>
        <taxon>Actinopterygii</taxon>
        <taxon>Neopterygii</taxon>
        <taxon>Teleostei</taxon>
        <taxon>Neoteleostei</taxon>
        <taxon>Acanthomorphata</taxon>
        <taxon>Carangaria</taxon>
        <taxon>Pleuronectiformes</taxon>
        <taxon>Pleuronectoidei</taxon>
        <taxon>Pleuronectidae</taxon>
        <taxon>Pleuronectes</taxon>
    </lineage>
</organism>
<reference evidence="1" key="1">
    <citation type="submission" date="2020-03" db="EMBL/GenBank/DDBJ databases">
        <authorList>
            <person name="Weist P."/>
        </authorList>
    </citation>
    <scope>NUCLEOTIDE SEQUENCE</scope>
</reference>
<dbReference type="EMBL" id="CADEAL010001312">
    <property type="protein sequence ID" value="CAB1431149.1"/>
    <property type="molecule type" value="Genomic_DNA"/>
</dbReference>
<proteinExistence type="predicted"/>
<gene>
    <name evidence="1" type="ORF">PLEPLA_LOCUS19148</name>
</gene>
<dbReference type="Proteomes" id="UP001153269">
    <property type="component" value="Unassembled WGS sequence"/>
</dbReference>
<protein>
    <submittedName>
        <fullName evidence="1">Uncharacterized protein</fullName>
    </submittedName>
</protein>
<keyword evidence="2" id="KW-1185">Reference proteome</keyword>
<sequence>MHQNDNGQHGSCLRRPISSFLSDLISSWTRTPVKHVYFGIWRPDAEHVALTRIHRAALHLLLLLLLASKDCESCNVERSDEVLKVRRT</sequence>
<evidence type="ECO:0000313" key="1">
    <source>
        <dbReference type="EMBL" id="CAB1431149.1"/>
    </source>
</evidence>